<comment type="caution">
    <text evidence="3">The sequence shown here is derived from an EMBL/GenBank/DDBJ whole genome shotgun (WGS) entry which is preliminary data.</text>
</comment>
<dbReference type="EMBL" id="JBIQWL010000001">
    <property type="protein sequence ID" value="MFH8248821.1"/>
    <property type="molecule type" value="Genomic_DNA"/>
</dbReference>
<evidence type="ECO:0000313" key="3">
    <source>
        <dbReference type="EMBL" id="MFH8248821.1"/>
    </source>
</evidence>
<feature type="domain" description="CHAT" evidence="1">
    <location>
        <begin position="398"/>
        <end position="669"/>
    </location>
</feature>
<dbReference type="Proteomes" id="UP001610861">
    <property type="component" value="Unassembled WGS sequence"/>
</dbReference>
<name>A0ABW7Q2B5_9MICO</name>
<accession>A0ABW7Q2B5</accession>
<dbReference type="InterPro" id="IPR055787">
    <property type="entry name" value="DUF7363"/>
</dbReference>
<evidence type="ECO:0000313" key="4">
    <source>
        <dbReference type="Proteomes" id="UP001610861"/>
    </source>
</evidence>
<dbReference type="Pfam" id="PF24063">
    <property type="entry name" value="DUF7363"/>
    <property type="match status" value="1"/>
</dbReference>
<dbReference type="Pfam" id="PF12770">
    <property type="entry name" value="CHAT"/>
    <property type="match status" value="1"/>
</dbReference>
<organism evidence="3 4">
    <name type="scientific">Microbacterium alkaliflavum</name>
    <dbReference type="NCBI Taxonomy" id="3248839"/>
    <lineage>
        <taxon>Bacteria</taxon>
        <taxon>Bacillati</taxon>
        <taxon>Actinomycetota</taxon>
        <taxon>Actinomycetes</taxon>
        <taxon>Micrococcales</taxon>
        <taxon>Microbacteriaceae</taxon>
        <taxon>Microbacterium</taxon>
    </lineage>
</organism>
<protein>
    <submittedName>
        <fullName evidence="3">CHAT domain-containing protein</fullName>
    </submittedName>
</protein>
<gene>
    <name evidence="3" type="ORF">ACH3VR_00455</name>
</gene>
<evidence type="ECO:0000259" key="1">
    <source>
        <dbReference type="Pfam" id="PF12770"/>
    </source>
</evidence>
<dbReference type="RefSeq" id="WP_396638781.1">
    <property type="nucleotide sequence ID" value="NZ_JBIQWL010000001.1"/>
</dbReference>
<reference evidence="3 4" key="1">
    <citation type="submission" date="2024-09" db="EMBL/GenBank/DDBJ databases">
        <authorList>
            <person name="Pan X."/>
        </authorList>
    </citation>
    <scope>NUCLEOTIDE SEQUENCE [LARGE SCALE GENOMIC DNA]</scope>
    <source>
        <strain evidence="3 4">B2969</strain>
    </source>
</reference>
<proteinExistence type="predicted"/>
<dbReference type="InterPro" id="IPR024983">
    <property type="entry name" value="CHAT_dom"/>
</dbReference>
<sequence>MGAAAEEPVRAGRAEISFAGAVAPDIVERPVFDEAGFPWHDRAAIVTRFEASTPGDDPIAVRVVVAGDSSRLVALLLRTQGSTDAVPAAEVGVERALIEFAVTQWAMVLVLEFADAADAAEAVKRFPHPDAWALGEGEEGQAWWEVPVQDVFALESAGMGGGPLEAEGEIEAEAAPPVQEIGHALAEMPATSRVKEEVVLTVTLSRTRQKPAEGAAHDEAEFAFDPGAPISISVATRGYAFAAGTRRTRVVRLGKGRAKVSPTFRLVAVDPGSAEVTVVIRQRARLPLATLRVLSEIVADAAPVGAGTAAAEADAKMPDPAMVPLPTISIDESLVGGRSVLEVGVQIGEKHVEGRMAGLPKQAIVADAYDRIAQLRKTLGQTPAAERLDIGLRVLRALGVSLSRRLFTPEVRQFLWDNQAELQRVLIQTTGEFDIPWEVIYLSDPSQPVDEVAPDVDFFLGMRGATRWVYNAALPTTVTVRRAQARYLCPLYRDPHLSLDFPQDEGRLVKKLFRATSVRPGDADAMTKAIVAGFDLFHFGGHGVWMLEPPDQRLLFAAYRETGAPVVGASYSASDLRRDLPDRAMIPQDEPPRMVVLNACDVGRIDTSSIGLGGFPEAFLRGGVGVLIGCSWAVDDHGAGEFIRNFYDALANGTIADAVAAARRQSLADGDVSGLAYVAYSHPDAVLETA</sequence>
<keyword evidence="4" id="KW-1185">Reference proteome</keyword>
<evidence type="ECO:0000259" key="2">
    <source>
        <dbReference type="Pfam" id="PF24063"/>
    </source>
</evidence>
<feature type="domain" description="DUF7363" evidence="2">
    <location>
        <begin position="186"/>
        <end position="292"/>
    </location>
</feature>